<dbReference type="Gene3D" id="3.40.50.720">
    <property type="entry name" value="NAD(P)-binding Rossmann-like Domain"/>
    <property type="match status" value="1"/>
</dbReference>
<comment type="caution">
    <text evidence="4">The sequence shown here is derived from an EMBL/GenBank/DDBJ whole genome shotgun (WGS) entry which is preliminary data.</text>
</comment>
<keyword evidence="2" id="KW-0560">Oxidoreductase</keyword>
<dbReference type="Pfam" id="PF00106">
    <property type="entry name" value="adh_short"/>
    <property type="match status" value="1"/>
</dbReference>
<dbReference type="PRINTS" id="PR00080">
    <property type="entry name" value="SDRFAMILY"/>
</dbReference>
<evidence type="ECO:0000256" key="2">
    <source>
        <dbReference type="ARBA" id="ARBA00023002"/>
    </source>
</evidence>
<evidence type="ECO:0000313" key="5">
    <source>
        <dbReference type="Proteomes" id="UP001501020"/>
    </source>
</evidence>
<protein>
    <submittedName>
        <fullName evidence="4">SDR family oxidoreductase</fullName>
    </submittedName>
</protein>
<dbReference type="PANTHER" id="PTHR44196">
    <property type="entry name" value="DEHYDROGENASE/REDUCTASE SDR FAMILY MEMBER 7B"/>
    <property type="match status" value="1"/>
</dbReference>
<dbReference type="NCBIfam" id="NF006118">
    <property type="entry name" value="PRK08264.1-4"/>
    <property type="match status" value="1"/>
</dbReference>
<reference evidence="5" key="1">
    <citation type="journal article" date="2019" name="Int. J. Syst. Evol. Microbiol.">
        <title>The Global Catalogue of Microorganisms (GCM) 10K type strain sequencing project: providing services to taxonomists for standard genome sequencing and annotation.</title>
        <authorList>
            <consortium name="The Broad Institute Genomics Platform"/>
            <consortium name="The Broad Institute Genome Sequencing Center for Infectious Disease"/>
            <person name="Wu L."/>
            <person name="Ma J."/>
        </authorList>
    </citation>
    <scope>NUCLEOTIDE SEQUENCE [LARGE SCALE GENOMIC DNA]</scope>
    <source>
        <strain evidence="5">JCM 13850</strain>
    </source>
</reference>
<comment type="similarity">
    <text evidence="1 3">Belongs to the short-chain dehydrogenases/reductases (SDR) family.</text>
</comment>
<evidence type="ECO:0000313" key="4">
    <source>
        <dbReference type="EMBL" id="GAA2127446.1"/>
    </source>
</evidence>
<sequence length="248" mass="26108">MRIEGSVALVTGANRGIGRAITEALLERGSTKVYAAARDPKTLETLRERHGSRLVPVRLDVTDAEQVAEAAHLAADVDLLVNNAGVFEPTDLTDEAIVDVARREMEVNYFGVLRMVRSFADTLARGGGAIVNVVSAAGLSNVPIQPTYSASKAAQHSLTQAARALLAARAVAVHGVYSGPVDTDMTKDLPTQFEKASAGDVAKAILDGVESGEEDIFPDPFAAAFGAQFHSSPKNVERQMAAMVAIPA</sequence>
<dbReference type="PRINTS" id="PR00081">
    <property type="entry name" value="GDHRDH"/>
</dbReference>
<evidence type="ECO:0000256" key="1">
    <source>
        <dbReference type="ARBA" id="ARBA00006484"/>
    </source>
</evidence>
<gene>
    <name evidence="4" type="ORF">GCM10009727_17280</name>
</gene>
<dbReference type="SUPFAM" id="SSF51735">
    <property type="entry name" value="NAD(P)-binding Rossmann-fold domains"/>
    <property type="match status" value="1"/>
</dbReference>
<keyword evidence="5" id="KW-1185">Reference proteome</keyword>
<evidence type="ECO:0000256" key="3">
    <source>
        <dbReference type="RuleBase" id="RU000363"/>
    </source>
</evidence>
<dbReference type="Proteomes" id="UP001501020">
    <property type="component" value="Unassembled WGS sequence"/>
</dbReference>
<dbReference type="InterPro" id="IPR036291">
    <property type="entry name" value="NAD(P)-bd_dom_sf"/>
</dbReference>
<dbReference type="EMBL" id="BAAAMR010000010">
    <property type="protein sequence ID" value="GAA2127446.1"/>
    <property type="molecule type" value="Genomic_DNA"/>
</dbReference>
<dbReference type="PANTHER" id="PTHR44196:SF1">
    <property type="entry name" value="DEHYDROGENASE_REDUCTASE SDR FAMILY MEMBER 7B"/>
    <property type="match status" value="1"/>
</dbReference>
<accession>A0ABP5KAT2</accession>
<dbReference type="RefSeq" id="WP_344263380.1">
    <property type="nucleotide sequence ID" value="NZ_BAAAMR010000010.1"/>
</dbReference>
<name>A0ABP5KAT2_9ACTN</name>
<proteinExistence type="inferred from homology"/>
<organism evidence="4 5">
    <name type="scientific">Actinomadura napierensis</name>
    <dbReference type="NCBI Taxonomy" id="267854"/>
    <lineage>
        <taxon>Bacteria</taxon>
        <taxon>Bacillati</taxon>
        <taxon>Actinomycetota</taxon>
        <taxon>Actinomycetes</taxon>
        <taxon>Streptosporangiales</taxon>
        <taxon>Thermomonosporaceae</taxon>
        <taxon>Actinomadura</taxon>
    </lineage>
</organism>
<dbReference type="InterPro" id="IPR002347">
    <property type="entry name" value="SDR_fam"/>
</dbReference>